<reference evidence="1" key="2">
    <citation type="submission" date="2015-07" db="EMBL/GenBank/DDBJ databases">
        <authorList>
            <person name="Noorani M."/>
        </authorList>
    </citation>
    <scope>NUCLEOTIDE SEQUENCE</scope>
    <source>
        <strain evidence="1">Yugu1</strain>
    </source>
</reference>
<protein>
    <submittedName>
        <fullName evidence="1">Uncharacterized protein</fullName>
    </submittedName>
</protein>
<evidence type="ECO:0000313" key="1">
    <source>
        <dbReference type="EMBL" id="RCV19977.1"/>
    </source>
</evidence>
<gene>
    <name evidence="1" type="ORF">SETIT_4G019000v2</name>
</gene>
<reference evidence="1" key="1">
    <citation type="journal article" date="2012" name="Nat. Biotechnol.">
        <title>Reference genome sequence of the model plant Setaria.</title>
        <authorList>
            <person name="Bennetzen J.L."/>
            <person name="Schmutz J."/>
            <person name="Wang H."/>
            <person name="Percifield R."/>
            <person name="Hawkins J."/>
            <person name="Pontaroli A.C."/>
            <person name="Estep M."/>
            <person name="Feng L."/>
            <person name="Vaughn J.N."/>
            <person name="Grimwood J."/>
            <person name="Jenkins J."/>
            <person name="Barry K."/>
            <person name="Lindquist E."/>
            <person name="Hellsten U."/>
            <person name="Deshpande S."/>
            <person name="Wang X."/>
            <person name="Wu X."/>
            <person name="Mitros T."/>
            <person name="Triplett J."/>
            <person name="Yang X."/>
            <person name="Ye C.Y."/>
            <person name="Mauro-Herrera M."/>
            <person name="Wang L."/>
            <person name="Li P."/>
            <person name="Sharma M."/>
            <person name="Sharma R."/>
            <person name="Ronald P.C."/>
            <person name="Panaud O."/>
            <person name="Kellogg E.A."/>
            <person name="Brutnell T.P."/>
            <person name="Doust A.N."/>
            <person name="Tuskan G.A."/>
            <person name="Rokhsar D."/>
            <person name="Devos K.M."/>
        </authorList>
    </citation>
    <scope>NUCLEOTIDE SEQUENCE [LARGE SCALE GENOMIC DNA]</scope>
    <source>
        <strain evidence="1">Yugu1</strain>
    </source>
</reference>
<name>A0A368QPS6_SETIT</name>
<dbReference type="AlphaFoldDB" id="A0A368QPS6"/>
<accession>A0A368QPS6</accession>
<sequence length="103" mass="11416">MSLPWQVVLASYADEVTTCPSGEEIVMLQSIAFRKMQTDYADSTSAVVRQAHYHSCRVAEKSLSDFDSLLHKGMVVKKRIISHTIQRDTFCTAAGSTESLVFG</sequence>
<proteinExistence type="predicted"/>
<dbReference type="EMBL" id="CM003531">
    <property type="protein sequence ID" value="RCV19977.1"/>
    <property type="molecule type" value="Genomic_DNA"/>
</dbReference>
<organism evidence="1">
    <name type="scientific">Setaria italica</name>
    <name type="common">Foxtail millet</name>
    <name type="synonym">Panicum italicum</name>
    <dbReference type="NCBI Taxonomy" id="4555"/>
    <lineage>
        <taxon>Eukaryota</taxon>
        <taxon>Viridiplantae</taxon>
        <taxon>Streptophyta</taxon>
        <taxon>Embryophyta</taxon>
        <taxon>Tracheophyta</taxon>
        <taxon>Spermatophyta</taxon>
        <taxon>Magnoliopsida</taxon>
        <taxon>Liliopsida</taxon>
        <taxon>Poales</taxon>
        <taxon>Poaceae</taxon>
        <taxon>PACMAD clade</taxon>
        <taxon>Panicoideae</taxon>
        <taxon>Panicodae</taxon>
        <taxon>Paniceae</taxon>
        <taxon>Cenchrinae</taxon>
        <taxon>Setaria</taxon>
    </lineage>
</organism>